<proteinExistence type="inferred from homology"/>
<evidence type="ECO:0000256" key="11">
    <source>
        <dbReference type="SAM" id="Coils"/>
    </source>
</evidence>
<reference evidence="15" key="1">
    <citation type="submission" date="2020-02" db="EMBL/GenBank/DDBJ databases">
        <authorList>
            <person name="Palmer J.M."/>
        </authorList>
    </citation>
    <scope>NUCLEOTIDE SEQUENCE</scope>
    <source>
        <strain evidence="15">EPUS1.4</strain>
        <tissue evidence="15">Thallus</tissue>
    </source>
</reference>
<dbReference type="GO" id="GO:0006355">
    <property type="term" value="P:regulation of DNA-templated transcription"/>
    <property type="evidence" value="ECO:0007669"/>
    <property type="project" value="InterPro"/>
</dbReference>
<feature type="compositionally biased region" description="Polar residues" evidence="12">
    <location>
        <begin position="384"/>
        <end position="412"/>
    </location>
</feature>
<dbReference type="InterPro" id="IPR040168">
    <property type="entry name" value="Not2/3/5"/>
</dbReference>
<keyword evidence="10" id="KW-0010">Activator</keyword>
<dbReference type="InterPro" id="IPR038635">
    <property type="entry name" value="CCR4-NOT_su2/3/5_C_sf"/>
</dbReference>
<keyword evidence="11" id="KW-0175">Coiled coil</keyword>
<dbReference type="GO" id="GO:0000289">
    <property type="term" value="P:nuclear-transcribed mRNA poly(A) tail shortening"/>
    <property type="evidence" value="ECO:0007669"/>
    <property type="project" value="UniProtKB-ARBA"/>
</dbReference>
<feature type="domain" description="CCR4-Not complex component Not N-terminal" evidence="13">
    <location>
        <begin position="3"/>
        <end position="232"/>
    </location>
</feature>
<evidence type="ECO:0000313" key="16">
    <source>
        <dbReference type="Proteomes" id="UP000606974"/>
    </source>
</evidence>
<comment type="function">
    <text evidence="10">Acts as component of the CCR4-NOT core complex, which in the nucleus seems to be a general transcription factor, and in the cytoplasm the major mRNA deadenylase involved in mRNA turnover. The NOT protein subcomplex negatively regulates the basal and activated transcription of many genes. Preferentially affects TC-type TATA element-dependent transcription. Could directly or indirectly inhibit component(s) of the general transcription machinery.</text>
</comment>
<name>A0A8H7AJ92_9EURO</name>
<dbReference type="EMBL" id="JAACFV010000054">
    <property type="protein sequence ID" value="KAF7508429.1"/>
    <property type="molecule type" value="Genomic_DNA"/>
</dbReference>
<evidence type="ECO:0000256" key="4">
    <source>
        <dbReference type="ARBA" id="ARBA00022490"/>
    </source>
</evidence>
<organism evidence="15 16">
    <name type="scientific">Endocarpon pusillum</name>
    <dbReference type="NCBI Taxonomy" id="364733"/>
    <lineage>
        <taxon>Eukaryota</taxon>
        <taxon>Fungi</taxon>
        <taxon>Dikarya</taxon>
        <taxon>Ascomycota</taxon>
        <taxon>Pezizomycotina</taxon>
        <taxon>Eurotiomycetes</taxon>
        <taxon>Chaetothyriomycetidae</taxon>
        <taxon>Verrucariales</taxon>
        <taxon>Verrucariaceae</taxon>
        <taxon>Endocarpon</taxon>
    </lineage>
</organism>
<keyword evidence="6" id="KW-0597">Phosphoprotein</keyword>
<comment type="caution">
    <text evidence="15">The sequence shown here is derived from an EMBL/GenBank/DDBJ whole genome shotgun (WGS) entry which is preliminary data.</text>
</comment>
<evidence type="ECO:0000313" key="15">
    <source>
        <dbReference type="EMBL" id="KAF7508429.1"/>
    </source>
</evidence>
<feature type="region of interest" description="Disordered" evidence="12">
    <location>
        <begin position="257"/>
        <end position="320"/>
    </location>
</feature>
<keyword evidence="4 10" id="KW-0963">Cytoplasm</keyword>
<evidence type="ECO:0000256" key="1">
    <source>
        <dbReference type="ARBA" id="ARBA00004123"/>
    </source>
</evidence>
<dbReference type="GO" id="GO:0005634">
    <property type="term" value="C:nucleus"/>
    <property type="evidence" value="ECO:0007669"/>
    <property type="project" value="UniProtKB-SubCell"/>
</dbReference>
<comment type="similarity">
    <text evidence="3 10">Belongs to the CNOT2/3/5 family.</text>
</comment>
<evidence type="ECO:0000256" key="7">
    <source>
        <dbReference type="ARBA" id="ARBA00023015"/>
    </source>
</evidence>
<keyword evidence="9 10" id="KW-0539">Nucleus</keyword>
<dbReference type="InterPro" id="IPR012270">
    <property type="entry name" value="CCR4-NOT_su3/5"/>
</dbReference>
<evidence type="ECO:0000256" key="2">
    <source>
        <dbReference type="ARBA" id="ARBA00004496"/>
    </source>
</evidence>
<keyword evidence="7 10" id="KW-0805">Transcription regulation</keyword>
<dbReference type="Gene3D" id="2.30.30.1020">
    <property type="entry name" value="CCR4-NOT complex subunit 2/3/5, C-terminal domain"/>
    <property type="match status" value="1"/>
</dbReference>
<dbReference type="PIRSF" id="PIRSF005290">
    <property type="entry name" value="NOT_su_3_5"/>
    <property type="match status" value="1"/>
</dbReference>
<feature type="region of interest" description="Disordered" evidence="12">
    <location>
        <begin position="366"/>
        <end position="436"/>
    </location>
</feature>
<gene>
    <name evidence="15" type="ORF">GJ744_009282</name>
</gene>
<evidence type="ECO:0000259" key="14">
    <source>
        <dbReference type="Pfam" id="PF04153"/>
    </source>
</evidence>
<evidence type="ECO:0000256" key="5">
    <source>
        <dbReference type="ARBA" id="ARBA00022491"/>
    </source>
</evidence>
<evidence type="ECO:0000256" key="8">
    <source>
        <dbReference type="ARBA" id="ARBA00023163"/>
    </source>
</evidence>
<feature type="domain" description="NOT2/NOT3/NOT5 C-terminal" evidence="14">
    <location>
        <begin position="500"/>
        <end position="626"/>
    </location>
</feature>
<protein>
    <recommendedName>
        <fullName evidence="10">General negative regulator of transcription subunit</fullName>
    </recommendedName>
</protein>
<dbReference type="FunFam" id="2.30.30.1020:FF:000006">
    <property type="entry name" value="CCR4-NOT transcription complex, subunit 3"/>
    <property type="match status" value="1"/>
</dbReference>
<dbReference type="AlphaFoldDB" id="A0A8H7AJ92"/>
<dbReference type="GO" id="GO:0000932">
    <property type="term" value="C:P-body"/>
    <property type="evidence" value="ECO:0007669"/>
    <property type="project" value="UniProtKB-UniRule"/>
</dbReference>
<feature type="region of interest" description="Disordered" evidence="12">
    <location>
        <begin position="480"/>
        <end position="511"/>
    </location>
</feature>
<dbReference type="GO" id="GO:0030015">
    <property type="term" value="C:CCR4-NOT core complex"/>
    <property type="evidence" value="ECO:0007669"/>
    <property type="project" value="UniProtKB-UniRule"/>
</dbReference>
<dbReference type="PANTHER" id="PTHR23326">
    <property type="entry name" value="CCR4 NOT-RELATED"/>
    <property type="match status" value="1"/>
</dbReference>
<keyword evidence="5 10" id="KW-0678">Repressor</keyword>
<evidence type="ECO:0000256" key="3">
    <source>
        <dbReference type="ARBA" id="ARBA00007682"/>
    </source>
</evidence>
<dbReference type="Pfam" id="PF04153">
    <property type="entry name" value="NOT2_3_5_C"/>
    <property type="match status" value="1"/>
</dbReference>
<evidence type="ECO:0000256" key="10">
    <source>
        <dbReference type="PIRNR" id="PIRNR005290"/>
    </source>
</evidence>
<comment type="subcellular location">
    <subcellularLocation>
        <location evidence="2 10">Cytoplasm</location>
    </subcellularLocation>
    <subcellularLocation>
        <location evidence="1 10">Nucleus</location>
    </subcellularLocation>
</comment>
<sequence length="630" mass="70701">MTSRKVQQEIDKTFKKVEEGIQAFDGIYEKIMTSTNAAQKDKQEDNLKREIKKLQRFRDQIKTWAAGNDVKDKAPLLEQRKRIEKCMEQFKAVEKEMKTKAYSKEGLSQNAKQDPEEKRRDELCDFLVSQLDEIEQFIEALDAEQDTLQAAVKKKKNDTSKSGRLSEIDVVLERFKWHEGKIQLLLRSLQNGNVDNHQVEELKDGIEYALKEGREADFEGEDPDLYEGLNLEGEEAVFGMGVDNDKISSQDALSIQDEADSEPLGLKKVKSEPPTARRPSTQMKSPLPVLASLNTMPPPPSIPKDTSMKPAPAPTRPPGEALKYASAAAAAAASDKNSVGIAPLPPPPIAASPTPALVPLPAPSKASIAASPPPVPSAPVQPVTKASTEEAASTNGTSSHDQSKSPTLSQASARALSIPSSVPPTPALEKAENVPTPVIADEALTTNGEVFEEPQDTEESIYHLPASLQDLIQSFETTKSRIPLQPNPSQQRLLAASRESCPDAPDAERPQHYKPQFRFNTPAHYPQEPLPIFDDPALYETGRIDTDTLFYIFYYRQGTYQQYLAAKSLKNQSWRFHKQYQTWFQRHEEPKTITEEFEQGTYRFFDYESTWMNRRKADFKFLYKYLEDDL</sequence>
<keyword evidence="8 10" id="KW-0804">Transcription</keyword>
<accession>A0A8H7AJ92</accession>
<evidence type="ECO:0000256" key="9">
    <source>
        <dbReference type="ARBA" id="ARBA00023242"/>
    </source>
</evidence>
<evidence type="ECO:0000256" key="6">
    <source>
        <dbReference type="ARBA" id="ARBA00022553"/>
    </source>
</evidence>
<dbReference type="OrthoDB" id="293823at2759"/>
<dbReference type="InterPro" id="IPR007282">
    <property type="entry name" value="NOT2/3/5_C"/>
</dbReference>
<dbReference type="InterPro" id="IPR007207">
    <property type="entry name" value="Not_N"/>
</dbReference>
<feature type="coiled-coil region" evidence="11">
    <location>
        <begin position="131"/>
        <end position="158"/>
    </location>
</feature>
<dbReference type="Proteomes" id="UP000606974">
    <property type="component" value="Unassembled WGS sequence"/>
</dbReference>
<keyword evidence="16" id="KW-1185">Reference proteome</keyword>
<evidence type="ECO:0000256" key="12">
    <source>
        <dbReference type="SAM" id="MobiDB-lite"/>
    </source>
</evidence>
<dbReference type="Pfam" id="PF04065">
    <property type="entry name" value="Not3"/>
    <property type="match status" value="1"/>
</dbReference>
<evidence type="ECO:0000259" key="13">
    <source>
        <dbReference type="Pfam" id="PF04065"/>
    </source>
</evidence>
<feature type="coiled-coil region" evidence="11">
    <location>
        <begin position="37"/>
        <end position="96"/>
    </location>
</feature>